<evidence type="ECO:0000313" key="3">
    <source>
        <dbReference type="Proteomes" id="UP000601435"/>
    </source>
</evidence>
<feature type="region of interest" description="Disordered" evidence="1">
    <location>
        <begin position="185"/>
        <end position="205"/>
    </location>
</feature>
<keyword evidence="3" id="KW-1185">Reference proteome</keyword>
<dbReference type="Proteomes" id="UP000601435">
    <property type="component" value="Unassembled WGS sequence"/>
</dbReference>
<comment type="caution">
    <text evidence="2">The sequence shown here is derived from an EMBL/GenBank/DDBJ whole genome shotgun (WGS) entry which is preliminary data.</text>
</comment>
<reference evidence="2" key="1">
    <citation type="submission" date="2021-02" db="EMBL/GenBank/DDBJ databases">
        <authorList>
            <person name="Dougan E. K."/>
            <person name="Rhodes N."/>
            <person name="Thang M."/>
            <person name="Chan C."/>
        </authorList>
    </citation>
    <scope>NUCLEOTIDE SEQUENCE</scope>
</reference>
<dbReference type="EMBL" id="CAJNJA010018840">
    <property type="protein sequence ID" value="CAE7432782.1"/>
    <property type="molecule type" value="Genomic_DNA"/>
</dbReference>
<feature type="compositionally biased region" description="Polar residues" evidence="1">
    <location>
        <begin position="196"/>
        <end position="205"/>
    </location>
</feature>
<sequence>MLRCCPTGGGFVFFRRLDFGAAKGVGPPPLCRSLPAANTLSVQRCTHLVAMCLDYVEVLDFLRCAGIGEGPYAPPPVATVPHMRGGPEALRPYGPIKADQVALHGKGHWELSDFLEPELNMPYREPEVLRFQGTGGPIASFVNEDTCELQALCRIWDRSGLLGITAGPLPDRLLTRVFAAFKAPGKQRQIGDRRGQNSLESQLTGPSRFLPTGPQLCLLTVPRNRCLVGSVTDRRDFYTQAKVTPQRQESNAIGPAMSLACFRGTRAYDEWVGQAHALASRRAVAGLDAPRPALGVLDEQLVHPTFAALLQGDAGGVEFATAAHEGLLLRFGCLQPHGRLQGKHHVDREGPWQGLIIDDFFCLATEAATHVPGDPSVSSACVDRAKEAYQAYQILGSDDKDILSQRCLRVAGAEIDSSPETVREGATLVAYPADKRLSLAAASVRAATLPALSEELVSILSGSWVSCLLYRRCLMSVLDGLFGLGKKAPAEVPNGSALRPLSRKVAGELQILAVLAPFISTNVSASPTGEVCATDASLKKGAVVATRVPEDAALDLWLSSDFKGSPVRLDGRPVGSKDPSPNEASKAVEDLGCLEEEVCGPIGTAPKPLACAYDCLVVGPGSQAIVDEAKRWGLTPSPAIDFHRSSEYDLASPHLREWLVHLVSSRVVKSAILWPACASFSPCFGGSIGFSRRRSPSDPRPRDQRGAATCLAVMLAAARAGVPAVLLQPATSGMSKLAAWGSLAGRAGCYDYELRVGPGLRLRLLSCHMPVLHIRSPPAGVNSEDVRWLPHVNEALCSSFLSLFASGQGQPATCEAGRQGLHNVAVNDLLIAAPWVPKAVWTFSRPMHIKIFVL</sequence>
<gene>
    <name evidence="2" type="primary">TRO</name>
    <name evidence="2" type="ORF">SNEC2469_LOCUS11880</name>
</gene>
<dbReference type="AlphaFoldDB" id="A0A812RCU9"/>
<protein>
    <submittedName>
        <fullName evidence="2">TRO protein</fullName>
    </submittedName>
</protein>
<proteinExistence type="predicted"/>
<evidence type="ECO:0000313" key="2">
    <source>
        <dbReference type="EMBL" id="CAE7432782.1"/>
    </source>
</evidence>
<organism evidence="2 3">
    <name type="scientific">Symbiodinium necroappetens</name>
    <dbReference type="NCBI Taxonomy" id="1628268"/>
    <lineage>
        <taxon>Eukaryota</taxon>
        <taxon>Sar</taxon>
        <taxon>Alveolata</taxon>
        <taxon>Dinophyceae</taxon>
        <taxon>Suessiales</taxon>
        <taxon>Symbiodiniaceae</taxon>
        <taxon>Symbiodinium</taxon>
    </lineage>
</organism>
<accession>A0A812RCU9</accession>
<dbReference type="OrthoDB" id="449332at2759"/>
<name>A0A812RCU9_9DINO</name>
<evidence type="ECO:0000256" key="1">
    <source>
        <dbReference type="SAM" id="MobiDB-lite"/>
    </source>
</evidence>